<dbReference type="Gene3D" id="1.20.1560.10">
    <property type="entry name" value="ABC transporter type 1, transmembrane domain"/>
    <property type="match status" value="1"/>
</dbReference>
<dbReference type="InterPro" id="IPR003593">
    <property type="entry name" value="AAA+_ATPase"/>
</dbReference>
<dbReference type="AlphaFoldDB" id="A0A0D6DY50"/>
<keyword evidence="2" id="KW-0813">Transport</keyword>
<feature type="transmembrane region" description="Helical" evidence="8">
    <location>
        <begin position="56"/>
        <end position="77"/>
    </location>
</feature>
<dbReference type="InterPro" id="IPR011527">
    <property type="entry name" value="ABC1_TM_dom"/>
</dbReference>
<dbReference type="SMART" id="SM00382">
    <property type="entry name" value="AAA"/>
    <property type="match status" value="1"/>
</dbReference>
<dbReference type="Proteomes" id="UP000033166">
    <property type="component" value="Chromosome I"/>
</dbReference>
<dbReference type="PANTHER" id="PTHR43394">
    <property type="entry name" value="ATP-DEPENDENT PERMEASE MDL1, MITOCHONDRIAL"/>
    <property type="match status" value="1"/>
</dbReference>
<feature type="transmembrane region" description="Helical" evidence="8">
    <location>
        <begin position="165"/>
        <end position="183"/>
    </location>
</feature>
<evidence type="ECO:0000256" key="6">
    <source>
        <dbReference type="ARBA" id="ARBA00022989"/>
    </source>
</evidence>
<evidence type="ECO:0000259" key="10">
    <source>
        <dbReference type="PROSITE" id="PS50929"/>
    </source>
</evidence>
<feature type="domain" description="ABC transporter" evidence="9">
    <location>
        <begin position="353"/>
        <end position="587"/>
    </location>
</feature>
<dbReference type="HOGENOM" id="CLU_000604_84_4_9"/>
<feature type="transmembrane region" description="Helical" evidence="8">
    <location>
        <begin position="251"/>
        <end position="272"/>
    </location>
</feature>
<gene>
    <name evidence="11" type="primary">yfiC</name>
    <name evidence="11" type="ORF">LACPI_1231</name>
</gene>
<feature type="domain" description="ABC transmembrane type-1" evidence="10">
    <location>
        <begin position="20"/>
        <end position="318"/>
    </location>
</feature>
<dbReference type="EMBL" id="LN774769">
    <property type="protein sequence ID" value="CEN28431.1"/>
    <property type="molecule type" value="Genomic_DNA"/>
</dbReference>
<dbReference type="STRING" id="1364.LP2241_30231"/>
<dbReference type="KEGG" id="lpk:LACPI_1231"/>
<evidence type="ECO:0000313" key="11">
    <source>
        <dbReference type="EMBL" id="CEN28431.1"/>
    </source>
</evidence>
<dbReference type="InterPro" id="IPR027417">
    <property type="entry name" value="P-loop_NTPase"/>
</dbReference>
<evidence type="ECO:0000256" key="5">
    <source>
        <dbReference type="ARBA" id="ARBA00022840"/>
    </source>
</evidence>
<keyword evidence="5 11" id="KW-0067">ATP-binding</keyword>
<keyword evidence="7 8" id="KW-0472">Membrane</keyword>
<dbReference type="InterPro" id="IPR039421">
    <property type="entry name" value="Type_1_exporter"/>
</dbReference>
<sequence>MKDIKRLLPYMTKYKLKLNLSISLTILYTFARSAQPFLIGLIISELVANVLGNTPINLHYIMVITIIIAVCGITDAISDYCANYFLIDVIQKGMYDIRSDIQKKLNKLPVSFFDTHKQGDILGRITTDVDVVSVALQQGIIKIFAAFLTLFFSIVFMFIRSTFFGLLALIIFPLVYIIYRKLFQRAQPKFMKLQNELGRLNSFTTETFSSHDVIQLFNQEDHMQEKFNEITESIQETGFKSNFNSSVINPLLSSLLNLAYILIFLVMGITVLRNPLVIGGFVLSAALDIGALQSFIQYIWQFSSPIRDITQLSNVIQAAIASLARVLELLDAKEEKQQVNNPDINLSDMTGQVTFNHVKFGYSPDKILMQDVNIDIAPGSMVAVVGPTGAGKTTLINLLMRFYDINAGSICIDTIDIKTMSKPQERSLFGMVLQDPWLYAASVADNIGFGADYSERAQIIAAAKIANVDHYIRTLPEGYETFINQESSNVSQGQKQLITIARALVGDPKILILDEATSSVDTRLELMIQSAMEKAMENRTSFIIAHRLSTIRNADLILVMNQGSIVEHGTHDDLLLQDGMYSSIYQSQFDS</sequence>
<evidence type="ECO:0000256" key="4">
    <source>
        <dbReference type="ARBA" id="ARBA00022741"/>
    </source>
</evidence>
<dbReference type="GO" id="GO:0015421">
    <property type="term" value="F:ABC-type oligopeptide transporter activity"/>
    <property type="evidence" value="ECO:0007669"/>
    <property type="project" value="TreeGrafter"/>
</dbReference>
<dbReference type="SUPFAM" id="SSF52540">
    <property type="entry name" value="P-loop containing nucleoside triphosphate hydrolases"/>
    <property type="match status" value="1"/>
</dbReference>
<evidence type="ECO:0000313" key="12">
    <source>
        <dbReference type="Proteomes" id="UP000033166"/>
    </source>
</evidence>
<keyword evidence="4" id="KW-0547">Nucleotide-binding</keyword>
<dbReference type="Pfam" id="PF00005">
    <property type="entry name" value="ABC_tran"/>
    <property type="match status" value="1"/>
</dbReference>
<dbReference type="FunFam" id="3.40.50.300:FF:000287">
    <property type="entry name" value="Multidrug ABC transporter ATP-binding protein"/>
    <property type="match status" value="1"/>
</dbReference>
<proteinExistence type="predicted"/>
<feature type="transmembrane region" description="Helical" evidence="8">
    <location>
        <begin position="140"/>
        <end position="159"/>
    </location>
</feature>
<reference evidence="12" key="1">
    <citation type="submission" date="2015-01" db="EMBL/GenBank/DDBJ databases">
        <authorList>
            <person name="Andreevskaya M."/>
        </authorList>
    </citation>
    <scope>NUCLEOTIDE SEQUENCE [LARGE SCALE GENOMIC DNA]</scope>
    <source>
        <strain evidence="12">MKFS47</strain>
    </source>
</reference>
<feature type="transmembrane region" description="Helical" evidence="8">
    <location>
        <begin position="20"/>
        <end position="44"/>
    </location>
</feature>
<dbReference type="CDD" id="cd18547">
    <property type="entry name" value="ABC_6TM_Tm288_like"/>
    <property type="match status" value="1"/>
</dbReference>
<dbReference type="InterPro" id="IPR036640">
    <property type="entry name" value="ABC1_TM_sf"/>
</dbReference>
<dbReference type="InterPro" id="IPR003439">
    <property type="entry name" value="ABC_transporter-like_ATP-bd"/>
</dbReference>
<dbReference type="SUPFAM" id="SSF90123">
    <property type="entry name" value="ABC transporter transmembrane region"/>
    <property type="match status" value="1"/>
</dbReference>
<evidence type="ECO:0000256" key="1">
    <source>
        <dbReference type="ARBA" id="ARBA00004651"/>
    </source>
</evidence>
<name>A0A0D6DY50_9LACT</name>
<evidence type="ECO:0000256" key="2">
    <source>
        <dbReference type="ARBA" id="ARBA00022448"/>
    </source>
</evidence>
<dbReference type="GO" id="GO:0005524">
    <property type="term" value="F:ATP binding"/>
    <property type="evidence" value="ECO:0007669"/>
    <property type="project" value="UniProtKB-KW"/>
</dbReference>
<evidence type="ECO:0000256" key="3">
    <source>
        <dbReference type="ARBA" id="ARBA00022692"/>
    </source>
</evidence>
<dbReference type="Gene3D" id="3.40.50.300">
    <property type="entry name" value="P-loop containing nucleotide triphosphate hydrolases"/>
    <property type="match status" value="1"/>
</dbReference>
<organism evidence="11 12">
    <name type="scientific">Pseudolactococcus piscium MKFS47</name>
    <dbReference type="NCBI Taxonomy" id="297352"/>
    <lineage>
        <taxon>Bacteria</taxon>
        <taxon>Bacillati</taxon>
        <taxon>Bacillota</taxon>
        <taxon>Bacilli</taxon>
        <taxon>Lactobacillales</taxon>
        <taxon>Streptococcaceae</taxon>
        <taxon>Pseudolactococcus</taxon>
    </lineage>
</organism>
<protein>
    <submittedName>
        <fullName evidence="11">Uncharacterized ABC transporter ATP-binding protein YfiC</fullName>
    </submittedName>
</protein>
<accession>A0A0D6DY50</accession>
<dbReference type="PROSITE" id="PS50893">
    <property type="entry name" value="ABC_TRANSPORTER_2"/>
    <property type="match status" value="1"/>
</dbReference>
<dbReference type="Pfam" id="PF00664">
    <property type="entry name" value="ABC_membrane"/>
    <property type="match status" value="1"/>
</dbReference>
<dbReference type="GO" id="GO:0016887">
    <property type="term" value="F:ATP hydrolysis activity"/>
    <property type="evidence" value="ECO:0007669"/>
    <property type="project" value="InterPro"/>
</dbReference>
<dbReference type="PROSITE" id="PS00211">
    <property type="entry name" value="ABC_TRANSPORTER_1"/>
    <property type="match status" value="1"/>
</dbReference>
<dbReference type="PANTHER" id="PTHR43394:SF1">
    <property type="entry name" value="ATP-BINDING CASSETTE SUB-FAMILY B MEMBER 10, MITOCHONDRIAL"/>
    <property type="match status" value="1"/>
</dbReference>
<dbReference type="RefSeq" id="WP_047915569.1">
    <property type="nucleotide sequence ID" value="NZ_LN774769.1"/>
</dbReference>
<keyword evidence="3 8" id="KW-0812">Transmembrane</keyword>
<dbReference type="PROSITE" id="PS50929">
    <property type="entry name" value="ABC_TM1F"/>
    <property type="match status" value="1"/>
</dbReference>
<dbReference type="InterPro" id="IPR017871">
    <property type="entry name" value="ABC_transporter-like_CS"/>
</dbReference>
<comment type="subcellular location">
    <subcellularLocation>
        <location evidence="1">Cell membrane</location>
        <topology evidence="1">Multi-pass membrane protein</topology>
    </subcellularLocation>
</comment>
<evidence type="ECO:0000256" key="7">
    <source>
        <dbReference type="ARBA" id="ARBA00023136"/>
    </source>
</evidence>
<evidence type="ECO:0000259" key="9">
    <source>
        <dbReference type="PROSITE" id="PS50893"/>
    </source>
</evidence>
<evidence type="ECO:0000256" key="8">
    <source>
        <dbReference type="SAM" id="Phobius"/>
    </source>
</evidence>
<keyword evidence="6 8" id="KW-1133">Transmembrane helix</keyword>
<dbReference type="GO" id="GO:0005886">
    <property type="term" value="C:plasma membrane"/>
    <property type="evidence" value="ECO:0007669"/>
    <property type="project" value="UniProtKB-SubCell"/>
</dbReference>